<dbReference type="NCBIfam" id="TIGR03347">
    <property type="entry name" value="VI_chp_1"/>
    <property type="match status" value="1"/>
</dbReference>
<gene>
    <name evidence="1" type="ORF">IP91_00468</name>
</gene>
<reference evidence="1 2" key="1">
    <citation type="journal article" date="2015" name="Stand. Genomic Sci.">
        <title>Genomic Encyclopedia of Bacterial and Archaeal Type Strains, Phase III: the genomes of soil and plant-associated and newly described type strains.</title>
        <authorList>
            <person name="Whitman W.B."/>
            <person name="Woyke T."/>
            <person name="Klenk H.P."/>
            <person name="Zhou Y."/>
            <person name="Lilburn T.G."/>
            <person name="Beck B.J."/>
            <person name="De Vos P."/>
            <person name="Vandamme P."/>
            <person name="Eisen J.A."/>
            <person name="Garrity G."/>
            <person name="Hugenholtz P."/>
            <person name="Kyrpides N.C."/>
        </authorList>
    </citation>
    <scope>NUCLEOTIDE SEQUENCE [LARGE SCALE GENOMIC DNA]</scope>
    <source>
        <strain evidence="1 2">CGMCC 1.10822</strain>
    </source>
</reference>
<dbReference type="Pfam" id="PF06996">
    <property type="entry name" value="T6SS_TssG"/>
    <property type="match status" value="1"/>
</dbReference>
<proteinExistence type="predicted"/>
<dbReference type="PANTHER" id="PTHR35564">
    <property type="match status" value="1"/>
</dbReference>
<dbReference type="InterPro" id="IPR010732">
    <property type="entry name" value="T6SS_TssG-like"/>
</dbReference>
<dbReference type="EMBL" id="VLLB01000001">
    <property type="protein sequence ID" value="TWI69400.1"/>
    <property type="molecule type" value="Genomic_DNA"/>
</dbReference>
<organism evidence="1 2">
    <name type="scientific">Pseudoduganella lurida</name>
    <dbReference type="NCBI Taxonomy" id="1036180"/>
    <lineage>
        <taxon>Bacteria</taxon>
        <taxon>Pseudomonadati</taxon>
        <taxon>Pseudomonadota</taxon>
        <taxon>Betaproteobacteria</taxon>
        <taxon>Burkholderiales</taxon>
        <taxon>Oxalobacteraceae</taxon>
        <taxon>Telluria group</taxon>
        <taxon>Pseudoduganella</taxon>
    </lineage>
</organism>
<keyword evidence="2" id="KW-1185">Reference proteome</keyword>
<dbReference type="Proteomes" id="UP000318431">
    <property type="component" value="Unassembled WGS sequence"/>
</dbReference>
<sequence>MRDPVALEAALERDAARMEFFQVLRLIEAAHPQLPRIGTSLRPRDDAVRFGQHASMTFNGTQLAAFRRSDGAARGRLAVNFLGLLGANGPLPLHLTEYVRDRLRNGGDGTLLAFLDVFHHRLLSLFYRARAQAEPAISLDRPEGDRFADYVGSLFGIGSPALRGRDAIGDFARLHFAGLLASHARPAAGLVAILRAYFGLPVRIEQFAGHWLRLPEEVRTRLGGAAAGADGGNALGISTVLGKSVWDCQSRFRLVLGPMALDDYRRLLPGGASMARLLAWVREYAGLALDWDVRLVLRREDTPPLRLGRGLRLGWTTWPHGAPPDRDRDQLLVRPLDDTFIPCTGRPCAAPLPPGAHPG</sequence>
<dbReference type="OrthoDB" id="1523296at2"/>
<accession>A0A562RLS9</accession>
<dbReference type="PANTHER" id="PTHR35564:SF4">
    <property type="entry name" value="CYTOPLASMIC PROTEIN"/>
    <property type="match status" value="1"/>
</dbReference>
<dbReference type="RefSeq" id="WP_145647164.1">
    <property type="nucleotide sequence ID" value="NZ_VLLB01000001.1"/>
</dbReference>
<evidence type="ECO:0000313" key="1">
    <source>
        <dbReference type="EMBL" id="TWI69400.1"/>
    </source>
</evidence>
<protein>
    <submittedName>
        <fullName evidence="1">Type VI secretion system protein ImpH</fullName>
    </submittedName>
</protein>
<name>A0A562RLS9_9BURK</name>
<evidence type="ECO:0000313" key="2">
    <source>
        <dbReference type="Proteomes" id="UP000318431"/>
    </source>
</evidence>
<comment type="caution">
    <text evidence="1">The sequence shown here is derived from an EMBL/GenBank/DDBJ whole genome shotgun (WGS) entry which is preliminary data.</text>
</comment>
<dbReference type="AlphaFoldDB" id="A0A562RLS9"/>